<sequence>MKNYKPTLRTLVHHPTTLALALVSTMVMFMLTYNTVIRYGFSWPILLNVIKIYPLAVIFIYCLRTYVTLPLVIRLHHYFPKAISNKIPRHITVPLLVITGNVSIMMAILTETHRQLYPLFLPGYIDNWAKTFFVAIPLFFFIVRPAIIYIFNHLKLRFPKVD</sequence>
<accession>A0A5A5TWH4</accession>
<comment type="caution">
    <text evidence="1">The sequence shown here is derived from an EMBL/GenBank/DDBJ whole genome shotgun (WGS) entry which is preliminary data.</text>
</comment>
<dbReference type="Proteomes" id="UP000323274">
    <property type="component" value="Unassembled WGS sequence"/>
</dbReference>
<organism evidence="1 2">
    <name type="scientific">Leuconostoc citreum</name>
    <dbReference type="NCBI Taxonomy" id="33964"/>
    <lineage>
        <taxon>Bacteria</taxon>
        <taxon>Bacillati</taxon>
        <taxon>Bacillota</taxon>
        <taxon>Bacilli</taxon>
        <taxon>Lactobacillales</taxon>
        <taxon>Lactobacillaceae</taxon>
        <taxon>Leuconostoc</taxon>
    </lineage>
</organism>
<reference evidence="1 2" key="1">
    <citation type="submission" date="2019-04" db="EMBL/GenBank/DDBJ databases">
        <title>A pseudo-fructophilic Leuconostoc citreum strain F192-5 isolated from peel of satsuma mandarin: the first report for isolation and characterization of strain-dependent fructophilic-like characteristics.</title>
        <authorList>
            <person name="Maeno S."/>
            <person name="Tanizawa Y."/>
            <person name="Kajikawa A."/>
            <person name="Kanesaki Y."/>
            <person name="Kubota E."/>
            <person name="Arita M."/>
            <person name="Leon D."/>
            <person name="Endo A."/>
        </authorList>
    </citation>
    <scope>NUCLEOTIDE SEQUENCE [LARGE SCALE GENOMIC DNA]</scope>
    <source>
        <strain evidence="1 2">F192-5</strain>
    </source>
</reference>
<proteinExistence type="predicted"/>
<evidence type="ECO:0000313" key="2">
    <source>
        <dbReference type="Proteomes" id="UP000323274"/>
    </source>
</evidence>
<dbReference type="RefSeq" id="WP_004900212.1">
    <property type="nucleotide sequence ID" value="NZ_BJJW01000001.1"/>
</dbReference>
<dbReference type="OMA" id="IMRYGIS"/>
<dbReference type="GeneID" id="61102745"/>
<gene>
    <name evidence="1" type="ORF">LCIT_00220</name>
</gene>
<dbReference type="AlphaFoldDB" id="A0A5A5TWH4"/>
<evidence type="ECO:0000313" key="1">
    <source>
        <dbReference type="EMBL" id="GDZ82780.1"/>
    </source>
</evidence>
<name>A0A5A5TWH4_LEUCI</name>
<dbReference type="EMBL" id="BJJW01000001">
    <property type="protein sequence ID" value="GDZ82780.1"/>
    <property type="molecule type" value="Genomic_DNA"/>
</dbReference>
<protein>
    <submittedName>
        <fullName evidence="1">Uncharacterized protein</fullName>
    </submittedName>
</protein>